<dbReference type="Proteomes" id="UP000215914">
    <property type="component" value="Unassembled WGS sequence"/>
</dbReference>
<reference evidence="1" key="2">
    <citation type="submission" date="2020-06" db="EMBL/GenBank/DDBJ databases">
        <title>Helianthus annuus Genome sequencing and assembly Release 2.</title>
        <authorList>
            <person name="Gouzy J."/>
            <person name="Langlade N."/>
            <person name="Munos S."/>
        </authorList>
    </citation>
    <scope>NUCLEOTIDE SEQUENCE</scope>
    <source>
        <tissue evidence="1">Leaves</tissue>
    </source>
</reference>
<dbReference type="Gramene" id="mRNA:HanXRQr2_Chr01g0044961">
    <property type="protein sequence ID" value="CDS:HanXRQr2_Chr01g0044961.1"/>
    <property type="gene ID" value="HanXRQr2_Chr01g0044961"/>
</dbReference>
<sequence>MNEYDFQYLSTFQTVEIFPFQNPIPFCLRLHLHCRLSSSQIICHHHKTESQNHHRHIHHCLVS</sequence>
<gene>
    <name evidence="1" type="ORF">HanXRQr2_Chr01g0044961</name>
</gene>
<proteinExistence type="predicted"/>
<evidence type="ECO:0000313" key="1">
    <source>
        <dbReference type="EMBL" id="KAF5824057.1"/>
    </source>
</evidence>
<name>A0A9K3JZA0_HELAN</name>
<evidence type="ECO:0000313" key="2">
    <source>
        <dbReference type="Proteomes" id="UP000215914"/>
    </source>
</evidence>
<comment type="caution">
    <text evidence="1">The sequence shown here is derived from an EMBL/GenBank/DDBJ whole genome shotgun (WGS) entry which is preliminary data.</text>
</comment>
<organism evidence="1 2">
    <name type="scientific">Helianthus annuus</name>
    <name type="common">Common sunflower</name>
    <dbReference type="NCBI Taxonomy" id="4232"/>
    <lineage>
        <taxon>Eukaryota</taxon>
        <taxon>Viridiplantae</taxon>
        <taxon>Streptophyta</taxon>
        <taxon>Embryophyta</taxon>
        <taxon>Tracheophyta</taxon>
        <taxon>Spermatophyta</taxon>
        <taxon>Magnoliopsida</taxon>
        <taxon>eudicotyledons</taxon>
        <taxon>Gunneridae</taxon>
        <taxon>Pentapetalae</taxon>
        <taxon>asterids</taxon>
        <taxon>campanulids</taxon>
        <taxon>Asterales</taxon>
        <taxon>Asteraceae</taxon>
        <taxon>Asteroideae</taxon>
        <taxon>Heliantheae alliance</taxon>
        <taxon>Heliantheae</taxon>
        <taxon>Helianthus</taxon>
    </lineage>
</organism>
<keyword evidence="2" id="KW-1185">Reference proteome</keyword>
<accession>A0A9K3JZA0</accession>
<protein>
    <submittedName>
        <fullName evidence="1">Uncharacterized protein</fullName>
    </submittedName>
</protein>
<dbReference type="AlphaFoldDB" id="A0A9K3JZA0"/>
<dbReference type="EMBL" id="MNCJ02000316">
    <property type="protein sequence ID" value="KAF5824057.1"/>
    <property type="molecule type" value="Genomic_DNA"/>
</dbReference>
<reference evidence="1" key="1">
    <citation type="journal article" date="2017" name="Nature">
        <title>The sunflower genome provides insights into oil metabolism, flowering and Asterid evolution.</title>
        <authorList>
            <person name="Badouin H."/>
            <person name="Gouzy J."/>
            <person name="Grassa C.J."/>
            <person name="Murat F."/>
            <person name="Staton S.E."/>
            <person name="Cottret L."/>
            <person name="Lelandais-Briere C."/>
            <person name="Owens G.L."/>
            <person name="Carrere S."/>
            <person name="Mayjonade B."/>
            <person name="Legrand L."/>
            <person name="Gill N."/>
            <person name="Kane N.C."/>
            <person name="Bowers J.E."/>
            <person name="Hubner S."/>
            <person name="Bellec A."/>
            <person name="Berard A."/>
            <person name="Berges H."/>
            <person name="Blanchet N."/>
            <person name="Boniface M.C."/>
            <person name="Brunel D."/>
            <person name="Catrice O."/>
            <person name="Chaidir N."/>
            <person name="Claudel C."/>
            <person name="Donnadieu C."/>
            <person name="Faraut T."/>
            <person name="Fievet G."/>
            <person name="Helmstetter N."/>
            <person name="King M."/>
            <person name="Knapp S.J."/>
            <person name="Lai Z."/>
            <person name="Le Paslier M.C."/>
            <person name="Lippi Y."/>
            <person name="Lorenzon L."/>
            <person name="Mandel J.R."/>
            <person name="Marage G."/>
            <person name="Marchand G."/>
            <person name="Marquand E."/>
            <person name="Bret-Mestries E."/>
            <person name="Morien E."/>
            <person name="Nambeesan S."/>
            <person name="Nguyen T."/>
            <person name="Pegot-Espagnet P."/>
            <person name="Pouilly N."/>
            <person name="Raftis F."/>
            <person name="Sallet E."/>
            <person name="Schiex T."/>
            <person name="Thomas J."/>
            <person name="Vandecasteele C."/>
            <person name="Vares D."/>
            <person name="Vear F."/>
            <person name="Vautrin S."/>
            <person name="Crespi M."/>
            <person name="Mangin B."/>
            <person name="Burke J.M."/>
            <person name="Salse J."/>
            <person name="Munos S."/>
            <person name="Vincourt P."/>
            <person name="Rieseberg L.H."/>
            <person name="Langlade N.B."/>
        </authorList>
    </citation>
    <scope>NUCLEOTIDE SEQUENCE</scope>
    <source>
        <tissue evidence="1">Leaves</tissue>
    </source>
</reference>